<sequence length="129" mass="12918">MTTKKTRDLTWFPRLLGVATAGYSVAIIANPSLFAKPTGLQAEGAPLPTATAIGVRALGGRDLASGLAMALAPAGKALRTAVAVRVGSDVVDLVLLGTSLPDQKYRAKAAGVAAGWGALCALGYLAAGD</sequence>
<evidence type="ECO:0000313" key="2">
    <source>
        <dbReference type="EMBL" id="MEJ2886922.1"/>
    </source>
</evidence>
<dbReference type="RefSeq" id="WP_337713420.1">
    <property type="nucleotide sequence ID" value="NZ_JBBEGL010000003.1"/>
</dbReference>
<reference evidence="2 3" key="1">
    <citation type="submission" date="2024-03" db="EMBL/GenBank/DDBJ databases">
        <title>Actinomycetospora sp. OC33-EN06, a novel actinomycete isolated from wild orchid (Aerides multiflora).</title>
        <authorList>
            <person name="Suriyachadkun C."/>
        </authorList>
    </citation>
    <scope>NUCLEOTIDE SEQUENCE [LARGE SCALE GENOMIC DNA]</scope>
    <source>
        <strain evidence="2 3">OC33-EN06</strain>
    </source>
</reference>
<organism evidence="2 3">
    <name type="scientific">Actinomycetospora aeridis</name>
    <dbReference type="NCBI Taxonomy" id="3129231"/>
    <lineage>
        <taxon>Bacteria</taxon>
        <taxon>Bacillati</taxon>
        <taxon>Actinomycetota</taxon>
        <taxon>Actinomycetes</taxon>
        <taxon>Pseudonocardiales</taxon>
        <taxon>Pseudonocardiaceae</taxon>
        <taxon>Actinomycetospora</taxon>
    </lineage>
</organism>
<keyword evidence="1" id="KW-1133">Transmembrane helix</keyword>
<comment type="caution">
    <text evidence="2">The sequence shown here is derived from an EMBL/GenBank/DDBJ whole genome shotgun (WGS) entry which is preliminary data.</text>
</comment>
<evidence type="ECO:0000313" key="3">
    <source>
        <dbReference type="Proteomes" id="UP001370100"/>
    </source>
</evidence>
<evidence type="ECO:0000256" key="1">
    <source>
        <dbReference type="SAM" id="Phobius"/>
    </source>
</evidence>
<keyword evidence="1" id="KW-0812">Transmembrane</keyword>
<gene>
    <name evidence="2" type="ORF">WCD41_10725</name>
</gene>
<proteinExistence type="predicted"/>
<accession>A0ABU8N3F8</accession>
<protein>
    <recommendedName>
        <fullName evidence="4">DUF4267 domain-containing protein</fullName>
    </recommendedName>
</protein>
<keyword evidence="3" id="KW-1185">Reference proteome</keyword>
<feature type="transmembrane region" description="Helical" evidence="1">
    <location>
        <begin position="109"/>
        <end position="127"/>
    </location>
</feature>
<keyword evidence="1" id="KW-0472">Membrane</keyword>
<dbReference type="EMBL" id="JBBEGL010000003">
    <property type="protein sequence ID" value="MEJ2886922.1"/>
    <property type="molecule type" value="Genomic_DNA"/>
</dbReference>
<name>A0ABU8N3F8_9PSEU</name>
<evidence type="ECO:0008006" key="4">
    <source>
        <dbReference type="Google" id="ProtNLM"/>
    </source>
</evidence>
<dbReference type="Proteomes" id="UP001370100">
    <property type="component" value="Unassembled WGS sequence"/>
</dbReference>